<dbReference type="RefSeq" id="WP_277530045.1">
    <property type="nucleotide sequence ID" value="NZ_JAPDIA010000003.1"/>
</dbReference>
<dbReference type="PROSITE" id="PS51272">
    <property type="entry name" value="SLH"/>
    <property type="match status" value="1"/>
</dbReference>
<sequence>MYRTAIWRSEEQSANDDAWMSGYEDADSVAAWAIPGIRAAVTDGWLKGRTATTLVPKANITRGEAAVILYRFLDGAGLIEDQN</sequence>
<dbReference type="InterPro" id="IPR001119">
    <property type="entry name" value="SLH_dom"/>
</dbReference>
<dbReference type="AlphaFoldDB" id="A0A9X4KVV2"/>
<accession>A0A9X4KVV2</accession>
<reference evidence="2" key="1">
    <citation type="submission" date="2022-10" db="EMBL/GenBank/DDBJ databases">
        <title>Comparative genomic analysis of Cohnella hashimotonis sp. nov., isolated from the International Space Station.</title>
        <authorList>
            <person name="Simpson A."/>
            <person name="Venkateswaran K."/>
        </authorList>
    </citation>
    <scope>NUCLEOTIDE SEQUENCE</scope>
    <source>
        <strain evidence="2">DSM 28161</strain>
    </source>
</reference>
<feature type="domain" description="SLH" evidence="1">
    <location>
        <begin position="20"/>
        <end position="83"/>
    </location>
</feature>
<proteinExistence type="predicted"/>
<name>A0A9X4KVV2_9BACL</name>
<dbReference type="Pfam" id="PF00395">
    <property type="entry name" value="SLH"/>
    <property type="match status" value="1"/>
</dbReference>
<evidence type="ECO:0000313" key="2">
    <source>
        <dbReference type="EMBL" id="MDG0809017.1"/>
    </source>
</evidence>
<comment type="caution">
    <text evidence="2">The sequence shown here is derived from an EMBL/GenBank/DDBJ whole genome shotgun (WGS) entry which is preliminary data.</text>
</comment>
<evidence type="ECO:0000259" key="1">
    <source>
        <dbReference type="PROSITE" id="PS51272"/>
    </source>
</evidence>
<dbReference type="Proteomes" id="UP001153404">
    <property type="component" value="Unassembled WGS sequence"/>
</dbReference>
<keyword evidence="3" id="KW-1185">Reference proteome</keyword>
<organism evidence="2 3">
    <name type="scientific">Cohnella rhizosphaerae</name>
    <dbReference type="NCBI Taxonomy" id="1457232"/>
    <lineage>
        <taxon>Bacteria</taxon>
        <taxon>Bacillati</taxon>
        <taxon>Bacillota</taxon>
        <taxon>Bacilli</taxon>
        <taxon>Bacillales</taxon>
        <taxon>Paenibacillaceae</taxon>
        <taxon>Cohnella</taxon>
    </lineage>
</organism>
<protein>
    <submittedName>
        <fullName evidence="2">S-layer homology domain-containing protein</fullName>
    </submittedName>
</protein>
<gene>
    <name evidence="2" type="ORF">OMP40_06240</name>
</gene>
<evidence type="ECO:0000313" key="3">
    <source>
        <dbReference type="Proteomes" id="UP001153404"/>
    </source>
</evidence>
<dbReference type="EMBL" id="JAPDIA010000003">
    <property type="protein sequence ID" value="MDG0809017.1"/>
    <property type="molecule type" value="Genomic_DNA"/>
</dbReference>